<sequence length="416" mass="46192">MMSRLYRLLTRLLPPLLLLFTWQRMLRRSAYRAQWQERFGFVPRRNDRPLWIHAVSVGEGMAALPLIRQLRERHPDLPILVSSTTPTGRALLARELAGMVTQVYLPYDLPGAVRRFLERSQPRLGVLMETELWPNLLQVARQRGIPMMLLNGRLSARSLAGYRRFASLFAPALAGLDWVAAQNPDDAQRFAELGATRVSVAGQMKLDLQIDAGQRARGASWQERFAGRRVWVFASTHPGEEELAWASLSSLRKIEPKLLLVLIPRHPERGDAVAEQLRSVGLSAPRRSQGEFPGADDPVYLVDTLGELIDLYGAADLVWIGGSFVARGGHNPIEAAAWGRPIIVGPHMENFFDTLRSLQAADAICQVASAEEAVRRSAEYLAAPDLARALGERAATWQAKQGGAVARALAAIEERL</sequence>
<feature type="site" description="Transition state stabilizer" evidence="8">
    <location>
        <position position="205"/>
    </location>
</feature>
<protein>
    <recommendedName>
        <fullName evidence="3 9">3-deoxy-D-manno-octulosonic acid transferase</fullName>
        <shortName evidence="9">Kdo transferase</shortName>
        <ecNumber evidence="2 9">2.4.99.12</ecNumber>
    </recommendedName>
    <alternativeName>
        <fullName evidence="5 9">Lipid IV(A) 3-deoxy-D-manno-octulosonic acid transferase</fullName>
    </alternativeName>
</protein>
<evidence type="ECO:0000256" key="2">
    <source>
        <dbReference type="ARBA" id="ARBA00012621"/>
    </source>
</evidence>
<dbReference type="GO" id="GO:0009244">
    <property type="term" value="P:lipopolysaccharide core region biosynthetic process"/>
    <property type="evidence" value="ECO:0007669"/>
    <property type="project" value="UniProtKB-UniRule"/>
</dbReference>
<evidence type="ECO:0000256" key="3">
    <source>
        <dbReference type="ARBA" id="ARBA00019077"/>
    </source>
</evidence>
<dbReference type="Pfam" id="PF04413">
    <property type="entry name" value="Glycos_transf_N"/>
    <property type="match status" value="1"/>
</dbReference>
<keyword evidence="12" id="KW-1185">Reference proteome</keyword>
<evidence type="ECO:0000313" key="12">
    <source>
        <dbReference type="Proteomes" id="UP001197378"/>
    </source>
</evidence>
<evidence type="ECO:0000256" key="1">
    <source>
        <dbReference type="ARBA" id="ARBA00004713"/>
    </source>
</evidence>
<organism evidence="11 12">
    <name type="scientific">Igneacidithiobacillus copahuensis</name>
    <dbReference type="NCBI Taxonomy" id="2724909"/>
    <lineage>
        <taxon>Bacteria</taxon>
        <taxon>Pseudomonadati</taxon>
        <taxon>Pseudomonadota</taxon>
        <taxon>Acidithiobacillia</taxon>
        <taxon>Acidithiobacillales</taxon>
        <taxon>Acidithiobacillaceae</taxon>
        <taxon>Igneacidithiobacillus</taxon>
    </lineage>
</organism>
<dbReference type="PANTHER" id="PTHR42755">
    <property type="entry name" value="3-DEOXY-MANNO-OCTULOSONATE CYTIDYLYLTRANSFERASE"/>
    <property type="match status" value="1"/>
</dbReference>
<name>A0AAE3CJE9_9PROT</name>
<dbReference type="AlphaFoldDB" id="A0AAE3CJE9"/>
<gene>
    <name evidence="11" type="ORF">HFQ13_05790</name>
</gene>
<dbReference type="Gene3D" id="3.40.50.2000">
    <property type="entry name" value="Glycogen Phosphorylase B"/>
    <property type="match status" value="1"/>
</dbReference>
<dbReference type="Proteomes" id="UP001197378">
    <property type="component" value="Unassembled WGS sequence"/>
</dbReference>
<comment type="caution">
    <text evidence="11">The sequence shown here is derived from an EMBL/GenBank/DDBJ whole genome shotgun (WGS) entry which is preliminary data.</text>
</comment>
<keyword evidence="9" id="KW-0448">Lipopolysaccharide biosynthesis</keyword>
<accession>A0AAE3CJE9</accession>
<evidence type="ECO:0000256" key="9">
    <source>
        <dbReference type="RuleBase" id="RU365103"/>
    </source>
</evidence>
<dbReference type="InterPro" id="IPR007507">
    <property type="entry name" value="Glycos_transf_N"/>
</dbReference>
<feature type="domain" description="3-deoxy-D-manno-octulosonic-acid transferase N-terminal" evidence="10">
    <location>
        <begin position="34"/>
        <end position="207"/>
    </location>
</feature>
<keyword evidence="9" id="KW-0472">Membrane</keyword>
<comment type="subcellular location">
    <subcellularLocation>
        <location evidence="9">Cell membrane</location>
    </subcellularLocation>
</comment>
<dbReference type="EC" id="2.4.99.12" evidence="2 9"/>
<keyword evidence="9" id="KW-1003">Cell membrane</keyword>
<dbReference type="Gene3D" id="3.40.50.11720">
    <property type="entry name" value="3-Deoxy-D-manno-octulosonic-acid transferase, N-terminal domain"/>
    <property type="match status" value="1"/>
</dbReference>
<evidence type="ECO:0000256" key="6">
    <source>
        <dbReference type="ARBA" id="ARBA00049183"/>
    </source>
</evidence>
<dbReference type="PANTHER" id="PTHR42755:SF1">
    <property type="entry name" value="3-DEOXY-D-MANNO-OCTULOSONIC ACID TRANSFERASE, MITOCHONDRIAL-RELATED"/>
    <property type="match status" value="1"/>
</dbReference>
<evidence type="ECO:0000259" key="10">
    <source>
        <dbReference type="Pfam" id="PF04413"/>
    </source>
</evidence>
<dbReference type="GO" id="GO:0005886">
    <property type="term" value="C:plasma membrane"/>
    <property type="evidence" value="ECO:0007669"/>
    <property type="project" value="UniProtKB-SubCell"/>
</dbReference>
<proteinExistence type="inferred from homology"/>
<dbReference type="GO" id="GO:0043842">
    <property type="term" value="F:Kdo transferase activity"/>
    <property type="evidence" value="ECO:0007669"/>
    <property type="project" value="UniProtKB-EC"/>
</dbReference>
<comment type="function">
    <text evidence="9">Involved in lipopolysaccharide (LPS) biosynthesis. Catalyzes the transfer of 3-deoxy-D-manno-octulosonate (Kdo) residue(s) from CMP-Kdo to lipid IV(A), the tetraacyldisaccharide-1,4'-bisphosphate precursor of lipid A.</text>
</comment>
<evidence type="ECO:0000256" key="8">
    <source>
        <dbReference type="PIRSR" id="PIRSR639901-2"/>
    </source>
</evidence>
<dbReference type="InterPro" id="IPR038107">
    <property type="entry name" value="Glycos_transf_N_sf"/>
</dbReference>
<reference evidence="11" key="1">
    <citation type="journal article" date="2021" name="ISME J.">
        <title>Genomic evolution of the class Acidithiobacillia: deep-branching Proteobacteria living in extreme acidic conditions.</title>
        <authorList>
            <person name="Moya-Beltran A."/>
            <person name="Beard S."/>
            <person name="Rojas-Villalobos C."/>
            <person name="Issotta F."/>
            <person name="Gallardo Y."/>
            <person name="Ulloa R."/>
            <person name="Giaveno A."/>
            <person name="Degli Esposti M."/>
            <person name="Johnson D.B."/>
            <person name="Quatrini R."/>
        </authorList>
    </citation>
    <scope>NUCLEOTIDE SEQUENCE</scope>
    <source>
        <strain evidence="11">VAN18-1</strain>
    </source>
</reference>
<dbReference type="SUPFAM" id="SSF53756">
    <property type="entry name" value="UDP-Glycosyltransferase/glycogen phosphorylase"/>
    <property type="match status" value="1"/>
</dbReference>
<feature type="active site" description="Proton acceptor" evidence="7">
    <location>
        <position position="59"/>
    </location>
</feature>
<feature type="site" description="Transition state stabilizer" evidence="8">
    <location>
        <position position="129"/>
    </location>
</feature>
<dbReference type="GO" id="GO:0009245">
    <property type="term" value="P:lipid A biosynthetic process"/>
    <property type="evidence" value="ECO:0007669"/>
    <property type="project" value="TreeGrafter"/>
</dbReference>
<comment type="similarity">
    <text evidence="9">Belongs to the glycosyltransferase group 1 family.</text>
</comment>
<keyword evidence="4 9" id="KW-0808">Transferase</keyword>
<dbReference type="RefSeq" id="WP_215873025.1">
    <property type="nucleotide sequence ID" value="NZ_JAAXYO010000066.1"/>
</dbReference>
<comment type="catalytic activity">
    <reaction evidence="6 9">
        <text>lipid IVA (E. coli) + CMP-3-deoxy-beta-D-manno-octulosonate = alpha-Kdo-(2-&gt;6)-lipid IVA (E. coli) + CMP + H(+)</text>
        <dbReference type="Rhea" id="RHEA:28066"/>
        <dbReference type="ChEBI" id="CHEBI:15378"/>
        <dbReference type="ChEBI" id="CHEBI:58603"/>
        <dbReference type="ChEBI" id="CHEBI:60364"/>
        <dbReference type="ChEBI" id="CHEBI:60377"/>
        <dbReference type="ChEBI" id="CHEBI:85987"/>
        <dbReference type="EC" id="2.4.99.12"/>
    </reaction>
</comment>
<dbReference type="EMBL" id="JAAXYO010000066">
    <property type="protein sequence ID" value="MBU2787716.1"/>
    <property type="molecule type" value="Genomic_DNA"/>
</dbReference>
<dbReference type="InterPro" id="IPR039901">
    <property type="entry name" value="Kdotransferase"/>
</dbReference>
<evidence type="ECO:0000256" key="7">
    <source>
        <dbReference type="PIRSR" id="PIRSR639901-1"/>
    </source>
</evidence>
<evidence type="ECO:0000313" key="11">
    <source>
        <dbReference type="EMBL" id="MBU2787716.1"/>
    </source>
</evidence>
<evidence type="ECO:0000256" key="5">
    <source>
        <dbReference type="ARBA" id="ARBA00031445"/>
    </source>
</evidence>
<comment type="pathway">
    <text evidence="1 9">Bacterial outer membrane biogenesis; LPS core biosynthesis.</text>
</comment>
<dbReference type="FunFam" id="3.40.50.11720:FF:000001">
    <property type="entry name" value="3-deoxy-D-manno-octulosonic acid transferase"/>
    <property type="match status" value="1"/>
</dbReference>
<evidence type="ECO:0000256" key="4">
    <source>
        <dbReference type="ARBA" id="ARBA00022679"/>
    </source>
</evidence>